<sequence>MLYVVQPYEKALFILAQRYYCDVTISILSISINRLCCLKYSTPKRITLTLRYRRQSSSSCYH</sequence>
<name>A0A4Y7KGG7_PAPSO</name>
<proteinExistence type="predicted"/>
<keyword evidence="2" id="KW-1185">Reference proteome</keyword>
<dbReference type="Proteomes" id="UP000316621">
    <property type="component" value="Chromosome 7"/>
</dbReference>
<organism evidence="1 2">
    <name type="scientific">Papaver somniferum</name>
    <name type="common">Opium poppy</name>
    <dbReference type="NCBI Taxonomy" id="3469"/>
    <lineage>
        <taxon>Eukaryota</taxon>
        <taxon>Viridiplantae</taxon>
        <taxon>Streptophyta</taxon>
        <taxon>Embryophyta</taxon>
        <taxon>Tracheophyta</taxon>
        <taxon>Spermatophyta</taxon>
        <taxon>Magnoliopsida</taxon>
        <taxon>Ranunculales</taxon>
        <taxon>Papaveraceae</taxon>
        <taxon>Papaveroideae</taxon>
        <taxon>Papaver</taxon>
    </lineage>
</organism>
<gene>
    <name evidence="1" type="ORF">C5167_034171</name>
</gene>
<dbReference type="EMBL" id="CM010721">
    <property type="protein sequence ID" value="RZC70995.1"/>
    <property type="molecule type" value="Genomic_DNA"/>
</dbReference>
<protein>
    <submittedName>
        <fullName evidence="1">Uncharacterized protein</fullName>
    </submittedName>
</protein>
<evidence type="ECO:0000313" key="1">
    <source>
        <dbReference type="EMBL" id="RZC70995.1"/>
    </source>
</evidence>
<dbReference type="Gramene" id="RZC70995">
    <property type="protein sequence ID" value="RZC70995"/>
    <property type="gene ID" value="C5167_034171"/>
</dbReference>
<reference evidence="1 2" key="1">
    <citation type="journal article" date="2018" name="Science">
        <title>The opium poppy genome and morphinan production.</title>
        <authorList>
            <person name="Guo L."/>
            <person name="Winzer T."/>
            <person name="Yang X."/>
            <person name="Li Y."/>
            <person name="Ning Z."/>
            <person name="He Z."/>
            <person name="Teodor R."/>
            <person name="Lu Y."/>
            <person name="Bowser T.A."/>
            <person name="Graham I.A."/>
            <person name="Ye K."/>
        </authorList>
    </citation>
    <scope>NUCLEOTIDE SEQUENCE [LARGE SCALE GENOMIC DNA]</scope>
    <source>
        <strain evidence="2">cv. HN1</strain>
        <tissue evidence="1">Leaves</tissue>
    </source>
</reference>
<dbReference type="AlphaFoldDB" id="A0A4Y7KGG7"/>
<accession>A0A4Y7KGG7</accession>
<evidence type="ECO:0000313" key="2">
    <source>
        <dbReference type="Proteomes" id="UP000316621"/>
    </source>
</evidence>